<feature type="transmembrane region" description="Helical" evidence="1">
    <location>
        <begin position="6"/>
        <end position="25"/>
    </location>
</feature>
<dbReference type="AlphaFoldDB" id="A0AAN5DAH6"/>
<sequence length="269" mass="31082">MLFYSLFSIVNLFFSFFTLIFVFILHSSKDQMLHTPFYSLFKVNALYGVLNMLFRVDFDLLCIRDSNIIIVTTAISTIGIIAFCMGNFYIEILRFTIVRNPIQDEHSFSRPKLYMMFLIQFLVPSLVAFTAMKPGVEVEYEDCLAFIEYDDRSTAILTLVHSAYALPAIVLSLLIVRELRRIKQRTMSEAISTTGKQDHLVWYTVACTVVQVCKCVSISTRSAFLLMHMEGAHRISKSIVFPMNILYINSPTLLLIYFSISVRRRLFYV</sequence>
<feature type="transmembrane region" description="Helical" evidence="1">
    <location>
        <begin position="68"/>
        <end position="92"/>
    </location>
</feature>
<evidence type="ECO:0000313" key="2">
    <source>
        <dbReference type="EMBL" id="GMR59886.1"/>
    </source>
</evidence>
<keyword evidence="1" id="KW-0472">Membrane</keyword>
<dbReference type="EMBL" id="BTRK01000006">
    <property type="protein sequence ID" value="GMR59886.1"/>
    <property type="molecule type" value="Genomic_DNA"/>
</dbReference>
<name>A0AAN5DAH6_9BILA</name>
<reference evidence="3" key="1">
    <citation type="submission" date="2022-10" db="EMBL/GenBank/DDBJ databases">
        <title>Genome assembly of Pristionchus species.</title>
        <authorList>
            <person name="Yoshida K."/>
            <person name="Sommer R.J."/>
        </authorList>
    </citation>
    <scope>NUCLEOTIDE SEQUENCE [LARGE SCALE GENOMIC DNA]</scope>
    <source>
        <strain evidence="3">RS5460</strain>
    </source>
</reference>
<accession>A0AAN5DAH6</accession>
<dbReference type="Proteomes" id="UP001328107">
    <property type="component" value="Unassembled WGS sequence"/>
</dbReference>
<feature type="non-terminal residue" evidence="2">
    <location>
        <position position="269"/>
    </location>
</feature>
<feature type="transmembrane region" description="Helical" evidence="1">
    <location>
        <begin position="155"/>
        <end position="179"/>
    </location>
</feature>
<evidence type="ECO:0000313" key="3">
    <source>
        <dbReference type="Proteomes" id="UP001328107"/>
    </source>
</evidence>
<evidence type="ECO:0000256" key="1">
    <source>
        <dbReference type="SAM" id="Phobius"/>
    </source>
</evidence>
<feature type="transmembrane region" description="Helical" evidence="1">
    <location>
        <begin position="200"/>
        <end position="219"/>
    </location>
</feature>
<gene>
    <name evidence="2" type="ORF">PMAYCL1PPCAC_30081</name>
</gene>
<keyword evidence="1" id="KW-0812">Transmembrane</keyword>
<organism evidence="2 3">
    <name type="scientific">Pristionchus mayeri</name>
    <dbReference type="NCBI Taxonomy" id="1317129"/>
    <lineage>
        <taxon>Eukaryota</taxon>
        <taxon>Metazoa</taxon>
        <taxon>Ecdysozoa</taxon>
        <taxon>Nematoda</taxon>
        <taxon>Chromadorea</taxon>
        <taxon>Rhabditida</taxon>
        <taxon>Rhabditina</taxon>
        <taxon>Diplogasteromorpha</taxon>
        <taxon>Diplogasteroidea</taxon>
        <taxon>Neodiplogasteridae</taxon>
        <taxon>Pristionchus</taxon>
    </lineage>
</organism>
<evidence type="ECO:0008006" key="4">
    <source>
        <dbReference type="Google" id="ProtNLM"/>
    </source>
</evidence>
<proteinExistence type="predicted"/>
<keyword evidence="1" id="KW-1133">Transmembrane helix</keyword>
<keyword evidence="3" id="KW-1185">Reference proteome</keyword>
<feature type="transmembrane region" description="Helical" evidence="1">
    <location>
        <begin position="113"/>
        <end position="132"/>
    </location>
</feature>
<feature type="transmembrane region" description="Helical" evidence="1">
    <location>
        <begin position="239"/>
        <end position="260"/>
    </location>
</feature>
<protein>
    <recommendedName>
        <fullName evidence="4">G protein-coupled receptor</fullName>
    </recommendedName>
</protein>
<comment type="caution">
    <text evidence="2">The sequence shown here is derived from an EMBL/GenBank/DDBJ whole genome shotgun (WGS) entry which is preliminary data.</text>
</comment>